<accession>A0A2A3E5X9</accession>
<dbReference type="AlphaFoldDB" id="A0A2A3E5X9"/>
<dbReference type="InterPro" id="IPR032675">
    <property type="entry name" value="LRR_dom_sf"/>
</dbReference>
<dbReference type="Proteomes" id="UP000242457">
    <property type="component" value="Unassembled WGS sequence"/>
</dbReference>
<dbReference type="PANTHER" id="PTHR48051:SF1">
    <property type="entry name" value="RAS SUPPRESSOR PROTEIN 1"/>
    <property type="match status" value="1"/>
</dbReference>
<dbReference type="Gene3D" id="3.80.10.10">
    <property type="entry name" value="Ribonuclease Inhibitor"/>
    <property type="match status" value="2"/>
</dbReference>
<gene>
    <name evidence="4" type="ORF">APICC_08512</name>
</gene>
<dbReference type="FunFam" id="3.80.10.10:FF:000034">
    <property type="entry name" value="Ras suppressor protein 1"/>
    <property type="match status" value="1"/>
</dbReference>
<keyword evidence="5" id="KW-1185">Reference proteome</keyword>
<dbReference type="EMBL" id="KZ288357">
    <property type="protein sequence ID" value="PBC27108.1"/>
    <property type="molecule type" value="Genomic_DNA"/>
</dbReference>
<dbReference type="Pfam" id="PF23598">
    <property type="entry name" value="LRR_14"/>
    <property type="match status" value="1"/>
</dbReference>
<evidence type="ECO:0000256" key="1">
    <source>
        <dbReference type="ARBA" id="ARBA00022614"/>
    </source>
</evidence>
<evidence type="ECO:0000313" key="5">
    <source>
        <dbReference type="Proteomes" id="UP000242457"/>
    </source>
</evidence>
<dbReference type="SMART" id="SM00364">
    <property type="entry name" value="LRR_BAC"/>
    <property type="match status" value="4"/>
</dbReference>
<feature type="domain" description="Disease resistance R13L4/SHOC-2-like LRR" evidence="3">
    <location>
        <begin position="75"/>
        <end position="171"/>
    </location>
</feature>
<dbReference type="SMART" id="SM00369">
    <property type="entry name" value="LRR_TYP"/>
    <property type="match status" value="7"/>
</dbReference>
<dbReference type="PANTHER" id="PTHR48051">
    <property type="match status" value="1"/>
</dbReference>
<protein>
    <submittedName>
        <fullName evidence="4">Ras suppressor protein</fullName>
    </submittedName>
</protein>
<evidence type="ECO:0000259" key="3">
    <source>
        <dbReference type="Pfam" id="PF23598"/>
    </source>
</evidence>
<dbReference type="InterPro" id="IPR050216">
    <property type="entry name" value="LRR_domain-containing"/>
</dbReference>
<dbReference type="Pfam" id="PF13855">
    <property type="entry name" value="LRR_8"/>
    <property type="match status" value="1"/>
</dbReference>
<dbReference type="GO" id="GO:0005737">
    <property type="term" value="C:cytoplasm"/>
    <property type="evidence" value="ECO:0007669"/>
    <property type="project" value="TreeGrafter"/>
</dbReference>
<sequence length="300" mass="34344">MPGLLNMINITRLTLSHNKIQAVPPGLANLVNLEILNLFNNHITELPISLSQMPKLRILNVGMNRLDVLPRGFGAFPVLEVLDLTYNNLSEKNLPGNFFMMETLRALYLADNDFEYLPPEIGQLKNLQILVLRENDLVELPKEIGELTRLRELHIQGNRLTVLPPEIGNLDLVSNKAVFRMEFNPWVTPIGDQLQVGISHVMDYIRSETYRYVYNRHQSAKGPPPPIENDKNEICTVYGSGTTITTIRNWFKRFKVDNFDFKDEDCSDRPVTTNTDLIKAMLAENPRYNIQEIIDATNIE</sequence>
<keyword evidence="1" id="KW-0433">Leucine-rich repeat</keyword>
<reference evidence="4 5" key="1">
    <citation type="submission" date="2014-07" db="EMBL/GenBank/DDBJ databases">
        <title>Genomic and transcriptomic analysis on Apis cerana provide comprehensive insights into honey bee biology.</title>
        <authorList>
            <person name="Diao Q."/>
            <person name="Sun L."/>
            <person name="Zheng H."/>
            <person name="Zheng H."/>
            <person name="Xu S."/>
            <person name="Wang S."/>
            <person name="Zeng Z."/>
            <person name="Hu F."/>
            <person name="Su S."/>
            <person name="Wu J."/>
        </authorList>
    </citation>
    <scope>NUCLEOTIDE SEQUENCE [LARGE SCALE GENOMIC DNA]</scope>
    <source>
        <tissue evidence="4">Pupae without intestine</tissue>
    </source>
</reference>
<name>A0A2A3E5X9_APICC</name>
<proteinExistence type="predicted"/>
<evidence type="ECO:0000256" key="2">
    <source>
        <dbReference type="ARBA" id="ARBA00022737"/>
    </source>
</evidence>
<dbReference type="SUPFAM" id="SSF52058">
    <property type="entry name" value="L domain-like"/>
    <property type="match status" value="1"/>
</dbReference>
<evidence type="ECO:0000313" key="4">
    <source>
        <dbReference type="EMBL" id="PBC27108.1"/>
    </source>
</evidence>
<dbReference type="InterPro" id="IPR055414">
    <property type="entry name" value="LRR_R13L4/SHOC2-like"/>
</dbReference>
<organism evidence="4 5">
    <name type="scientific">Apis cerana cerana</name>
    <name type="common">Oriental honeybee</name>
    <dbReference type="NCBI Taxonomy" id="94128"/>
    <lineage>
        <taxon>Eukaryota</taxon>
        <taxon>Metazoa</taxon>
        <taxon>Ecdysozoa</taxon>
        <taxon>Arthropoda</taxon>
        <taxon>Hexapoda</taxon>
        <taxon>Insecta</taxon>
        <taxon>Pterygota</taxon>
        <taxon>Neoptera</taxon>
        <taxon>Endopterygota</taxon>
        <taxon>Hymenoptera</taxon>
        <taxon>Apocrita</taxon>
        <taxon>Aculeata</taxon>
        <taxon>Apoidea</taxon>
        <taxon>Anthophila</taxon>
        <taxon>Apidae</taxon>
        <taxon>Apis</taxon>
    </lineage>
</organism>
<dbReference type="InterPro" id="IPR003591">
    <property type="entry name" value="Leu-rich_rpt_typical-subtyp"/>
</dbReference>
<dbReference type="STRING" id="94128.A0A2A3E5X9"/>
<dbReference type="PROSITE" id="PS51450">
    <property type="entry name" value="LRR"/>
    <property type="match status" value="1"/>
</dbReference>
<dbReference type="OrthoDB" id="676979at2759"/>
<keyword evidence="2" id="KW-0677">Repeat</keyword>
<dbReference type="InterPro" id="IPR001611">
    <property type="entry name" value="Leu-rich_rpt"/>
</dbReference>